<dbReference type="STRING" id="1479485.DA73_0243045"/>
<protein>
    <submittedName>
        <fullName evidence="1">Uncharacterized protein</fullName>
    </submittedName>
</protein>
<organism evidence="1">
    <name type="scientific">Tolypothrix bouteillei VB521301</name>
    <dbReference type="NCBI Taxonomy" id="1479485"/>
    <lineage>
        <taxon>Bacteria</taxon>
        <taxon>Bacillati</taxon>
        <taxon>Cyanobacteriota</taxon>
        <taxon>Cyanophyceae</taxon>
        <taxon>Nostocales</taxon>
        <taxon>Tolypothrichaceae</taxon>
        <taxon>Tolypothrix</taxon>
    </lineage>
</organism>
<reference evidence="1" key="1">
    <citation type="journal article" date="2015" name="Genome Announc.">
        <title>Draft Genome Sequence of Tolypothrix boutellei Strain VB521301.</title>
        <authorList>
            <person name="Chandrababunaidu M.M."/>
            <person name="Singh D."/>
            <person name="Sen D."/>
            <person name="Bhan S."/>
            <person name="Das S."/>
            <person name="Gupta A."/>
            <person name="Adhikary S.P."/>
            <person name="Tripathy S."/>
        </authorList>
    </citation>
    <scope>NUCLEOTIDE SEQUENCE</scope>
    <source>
        <strain evidence="1">VB521301</strain>
    </source>
</reference>
<accession>A0A0C1MZN0</accession>
<dbReference type="AlphaFoldDB" id="A0A0C1MZN0"/>
<sequence>MHLNQHTGDEPGSDDKKLEKVKSQKCTVDELLTFDSKLLIGSETFTKFTQRKCELGEVLSTLIELA</sequence>
<name>A0A0C1MZN0_9CYAN</name>
<comment type="caution">
    <text evidence="1">The sequence shown here is derived from an EMBL/GenBank/DDBJ whole genome shotgun (WGS) entry which is preliminary data.</text>
</comment>
<evidence type="ECO:0000313" key="1">
    <source>
        <dbReference type="EMBL" id="KIE07777.1"/>
    </source>
</evidence>
<proteinExistence type="predicted"/>
<dbReference type="EMBL" id="JHEG02000059">
    <property type="protein sequence ID" value="KIE07777.1"/>
    <property type="molecule type" value="Genomic_DNA"/>
</dbReference>
<gene>
    <name evidence="1" type="ORF">DA73_0243045</name>
</gene>